<protein>
    <submittedName>
        <fullName evidence="2">Uncharacterized protein</fullName>
    </submittedName>
</protein>
<feature type="compositionally biased region" description="Basic and acidic residues" evidence="1">
    <location>
        <begin position="171"/>
        <end position="188"/>
    </location>
</feature>
<evidence type="ECO:0000313" key="3">
    <source>
        <dbReference type="Proteomes" id="UP000765509"/>
    </source>
</evidence>
<dbReference type="Proteomes" id="UP000765509">
    <property type="component" value="Unassembled WGS sequence"/>
</dbReference>
<sequence length="207" mass="23544">MIFCLQCQPDAAYENPYLLCTHSVATAANFCNENYFDLQKTVPNLSQFSLYSPPLSLFIKTLCPGSAMTLWLQTLKLWSDHFFFYLNHIIFSLHLLHSFQSNPFFFTSLRPSFLQMFLHPMDTNTPTNTFASSASPLGPEIQKILVTILEFQETITSSISTLKHDVDKLKLSPDVPKENQNKTSKFVEKIPPSSQNSILKKVNGRAQ</sequence>
<evidence type="ECO:0000256" key="1">
    <source>
        <dbReference type="SAM" id="MobiDB-lite"/>
    </source>
</evidence>
<comment type="caution">
    <text evidence="2">The sequence shown here is derived from an EMBL/GenBank/DDBJ whole genome shotgun (WGS) entry which is preliminary data.</text>
</comment>
<feature type="region of interest" description="Disordered" evidence="1">
    <location>
        <begin position="171"/>
        <end position="207"/>
    </location>
</feature>
<evidence type="ECO:0000313" key="2">
    <source>
        <dbReference type="EMBL" id="MBW0484271.1"/>
    </source>
</evidence>
<dbReference type="AlphaFoldDB" id="A0A9Q3GY65"/>
<organism evidence="2 3">
    <name type="scientific">Austropuccinia psidii MF-1</name>
    <dbReference type="NCBI Taxonomy" id="1389203"/>
    <lineage>
        <taxon>Eukaryota</taxon>
        <taxon>Fungi</taxon>
        <taxon>Dikarya</taxon>
        <taxon>Basidiomycota</taxon>
        <taxon>Pucciniomycotina</taxon>
        <taxon>Pucciniomycetes</taxon>
        <taxon>Pucciniales</taxon>
        <taxon>Sphaerophragmiaceae</taxon>
        <taxon>Austropuccinia</taxon>
    </lineage>
</organism>
<proteinExistence type="predicted"/>
<dbReference type="EMBL" id="AVOT02007609">
    <property type="protein sequence ID" value="MBW0484271.1"/>
    <property type="molecule type" value="Genomic_DNA"/>
</dbReference>
<accession>A0A9Q3GY65</accession>
<keyword evidence="3" id="KW-1185">Reference proteome</keyword>
<name>A0A9Q3GY65_9BASI</name>
<reference evidence="2" key="1">
    <citation type="submission" date="2021-03" db="EMBL/GenBank/DDBJ databases">
        <title>Draft genome sequence of rust myrtle Austropuccinia psidii MF-1, a brazilian biotype.</title>
        <authorList>
            <person name="Quecine M.C."/>
            <person name="Pachon D.M.R."/>
            <person name="Bonatelli M.L."/>
            <person name="Correr F.H."/>
            <person name="Franceschini L.M."/>
            <person name="Leite T.F."/>
            <person name="Margarido G.R.A."/>
            <person name="Almeida C.A."/>
            <person name="Ferrarezi J.A."/>
            <person name="Labate C.A."/>
        </authorList>
    </citation>
    <scope>NUCLEOTIDE SEQUENCE</scope>
    <source>
        <strain evidence="2">MF-1</strain>
    </source>
</reference>
<gene>
    <name evidence="2" type="ORF">O181_023986</name>
</gene>